<dbReference type="EMBL" id="NRDI02000011">
    <property type="protein sequence ID" value="KAI1512629.1"/>
    <property type="molecule type" value="Genomic_DNA"/>
</dbReference>
<evidence type="ECO:0000313" key="3">
    <source>
        <dbReference type="Proteomes" id="UP000249757"/>
    </source>
</evidence>
<dbReference type="OMA" id="KVVFRWK"/>
<accession>A0A2W1D0P8</accession>
<feature type="compositionally biased region" description="Low complexity" evidence="1">
    <location>
        <begin position="550"/>
        <end position="561"/>
    </location>
</feature>
<keyword evidence="3" id="KW-1185">Reference proteome</keyword>
<organism evidence="2 3">
    <name type="scientific">Pyrenophora tritici-repentis</name>
    <dbReference type="NCBI Taxonomy" id="45151"/>
    <lineage>
        <taxon>Eukaryota</taxon>
        <taxon>Fungi</taxon>
        <taxon>Dikarya</taxon>
        <taxon>Ascomycota</taxon>
        <taxon>Pezizomycotina</taxon>
        <taxon>Dothideomycetes</taxon>
        <taxon>Pleosporomycetidae</taxon>
        <taxon>Pleosporales</taxon>
        <taxon>Pleosporineae</taxon>
        <taxon>Pleosporaceae</taxon>
        <taxon>Pyrenophora</taxon>
    </lineage>
</organism>
<feature type="compositionally biased region" description="Basic and acidic residues" evidence="1">
    <location>
        <begin position="405"/>
        <end position="493"/>
    </location>
</feature>
<name>A0A2W1D0P8_9PLEO</name>
<gene>
    <name evidence="2" type="ORF">Ptr86124_008595</name>
</gene>
<evidence type="ECO:0000256" key="1">
    <source>
        <dbReference type="SAM" id="MobiDB-lite"/>
    </source>
</evidence>
<comment type="caution">
    <text evidence="2">The sequence shown here is derived from an EMBL/GenBank/DDBJ whole genome shotgun (WGS) entry which is preliminary data.</text>
</comment>
<evidence type="ECO:0000313" key="2">
    <source>
        <dbReference type="EMBL" id="KAI1512629.1"/>
    </source>
</evidence>
<reference evidence="3" key="1">
    <citation type="journal article" date="2022" name="Microb. Genom.">
        <title>A global pangenome for the wheat fungal pathogen Pyrenophora tritici-repentis and prediction of effector protein structural homology.</title>
        <authorList>
            <person name="Moolhuijzen P.M."/>
            <person name="See P.T."/>
            <person name="Shi G."/>
            <person name="Powell H.R."/>
            <person name="Cockram J."/>
            <person name="Jorgensen L.N."/>
            <person name="Benslimane H."/>
            <person name="Strelkov S.E."/>
            <person name="Turner J."/>
            <person name="Liu Z."/>
            <person name="Moffat C.S."/>
        </authorList>
    </citation>
    <scope>NUCLEOTIDE SEQUENCE [LARGE SCALE GENOMIC DNA]</scope>
</reference>
<proteinExistence type="predicted"/>
<dbReference type="AlphaFoldDB" id="A0A2W1D0P8"/>
<feature type="compositionally biased region" description="Pro residues" evidence="1">
    <location>
        <begin position="282"/>
        <end position="297"/>
    </location>
</feature>
<dbReference type="Proteomes" id="UP000249757">
    <property type="component" value="Unassembled WGS sequence"/>
</dbReference>
<sequence length="598" mass="67295">MLDENLPTFFLKPSTDKLKHHESFYFTQNGTEPEAQYALHHVDPASNTAKNTYAVALFDSRNPEILYGEVLAKPGWSHPTLSQDEIRRNGGVPPPPQPIYPTEFAIQLYNPDTQVIVKHSTAKWSSTVSWEFSLPQVTFRMPSNSDLDRTQTDPGADVNTPRVNFAWRKEGRLGKDMTCYMTGKSTDPTGKKAKRSKEPDIAVAMFSGLRELTILESNLYRVEIEDYKGLEVALLIGAAVIRDLFFSDLNEQFHINSATARKNSGGLRTRKGSSPLDGGPSIIPPVMTPQPPPPPAYTPSSSQYPVEKAPLQPASGAGVNAQVPPPSYSNNNAAKRASLPPLVTSPNRPNENRPNQGRPIQPQPQPQRPTQAQRPTQPQRPMQPQRPTQPQRPMQSQRPTQQRQEGPRLDPRSQWEIEAETARLKAQVEAEEREQKRQAEAARKARRKQEQEAERKTLQFLEQERKQKELEEKERRRKEAEVDKETERLKKQFGDQSNLMRPSPQPQRQSAPLIQIQAPRPNQRPAPVLAQPARPQAKVSFLQTPPQPRPAASQSSSSFFSNGLPKPVAKAKKSFWGLRTQSCESAEKLMKKKKSSLF</sequence>
<feature type="compositionally biased region" description="Low complexity" evidence="1">
    <location>
        <begin position="368"/>
        <end position="404"/>
    </location>
</feature>
<dbReference type="OrthoDB" id="3357341at2759"/>
<protein>
    <submittedName>
        <fullName evidence="2">DDRGK multi-domain protein</fullName>
    </submittedName>
</protein>
<feature type="region of interest" description="Disordered" evidence="1">
    <location>
        <begin position="262"/>
        <end position="564"/>
    </location>
</feature>